<evidence type="ECO:0000313" key="7">
    <source>
        <dbReference type="Proteomes" id="UP000824469"/>
    </source>
</evidence>
<dbReference type="EMBL" id="JAHRHJ020000005">
    <property type="protein sequence ID" value="KAH9316403.1"/>
    <property type="molecule type" value="Genomic_DNA"/>
</dbReference>
<feature type="compositionally biased region" description="Gly residues" evidence="1">
    <location>
        <begin position="41"/>
        <end position="51"/>
    </location>
</feature>
<evidence type="ECO:0000313" key="5">
    <source>
        <dbReference type="EMBL" id="KAH9301537.1"/>
    </source>
</evidence>
<evidence type="ECO:0000313" key="3">
    <source>
        <dbReference type="EMBL" id="KAH9296259.1"/>
    </source>
</evidence>
<dbReference type="PANTHER" id="PTHR47723:SF19">
    <property type="entry name" value="POLYNUCLEOTIDYL TRANSFERASE, RIBONUCLEASE H-LIKE SUPERFAMILY PROTEIN"/>
    <property type="match status" value="1"/>
</dbReference>
<evidence type="ECO:0000313" key="6">
    <source>
        <dbReference type="EMBL" id="KAH9316403.1"/>
    </source>
</evidence>
<feature type="region of interest" description="Disordered" evidence="1">
    <location>
        <begin position="29"/>
        <end position="51"/>
    </location>
</feature>
<accession>A0AA38CQ73</accession>
<feature type="non-terminal residue" evidence="5">
    <location>
        <position position="1"/>
    </location>
</feature>
<evidence type="ECO:0000256" key="1">
    <source>
        <dbReference type="SAM" id="MobiDB-lite"/>
    </source>
</evidence>
<protein>
    <submittedName>
        <fullName evidence="5">Uncharacterized protein</fullName>
    </submittedName>
</protein>
<feature type="non-terminal residue" evidence="5">
    <location>
        <position position="51"/>
    </location>
</feature>
<name>A0AA38CQ73_TAXCH</name>
<sequence length="51" mass="5495">IGYWSNPGNSVDRSLVKWHPPESNWFKLNFDGASKGNPGTAAGGGAIRDHK</sequence>
<dbReference type="EMBL" id="JAHRHJ020000011">
    <property type="protein sequence ID" value="KAH9296259.1"/>
    <property type="molecule type" value="Genomic_DNA"/>
</dbReference>
<reference evidence="5 7" key="1">
    <citation type="journal article" date="2021" name="Nat. Plants">
        <title>The Taxus genome provides insights into paclitaxel biosynthesis.</title>
        <authorList>
            <person name="Xiong X."/>
            <person name="Gou J."/>
            <person name="Liao Q."/>
            <person name="Li Y."/>
            <person name="Zhou Q."/>
            <person name="Bi G."/>
            <person name="Li C."/>
            <person name="Du R."/>
            <person name="Wang X."/>
            <person name="Sun T."/>
            <person name="Guo L."/>
            <person name="Liang H."/>
            <person name="Lu P."/>
            <person name="Wu Y."/>
            <person name="Zhang Z."/>
            <person name="Ro D.K."/>
            <person name="Shang Y."/>
            <person name="Huang S."/>
            <person name="Yan J."/>
        </authorList>
    </citation>
    <scope>NUCLEOTIDE SEQUENCE [LARGE SCALE GENOMIC DNA]</scope>
    <source>
        <strain evidence="5">Ta-2019</strain>
    </source>
</reference>
<dbReference type="EMBL" id="JAHRHJ020000009">
    <property type="protein sequence ID" value="KAH9301537.1"/>
    <property type="molecule type" value="Genomic_DNA"/>
</dbReference>
<dbReference type="EMBL" id="JAHRHJ020000011">
    <property type="protein sequence ID" value="KAH9296327.1"/>
    <property type="molecule type" value="Genomic_DNA"/>
</dbReference>
<evidence type="ECO:0000313" key="4">
    <source>
        <dbReference type="EMBL" id="KAH9296327.1"/>
    </source>
</evidence>
<dbReference type="AlphaFoldDB" id="A0AA38CQ73"/>
<gene>
    <name evidence="5" type="ORF">KI387_013120</name>
    <name evidence="6" type="ORF">KI387_025030</name>
    <name evidence="3" type="ORF">KI387_039847</name>
    <name evidence="4" type="ORF">KI387_039915</name>
    <name evidence="2" type="ORF">KI387_042119</name>
</gene>
<comment type="caution">
    <text evidence="5">The sequence shown here is derived from an EMBL/GenBank/DDBJ whole genome shotgun (WGS) entry which is preliminary data.</text>
</comment>
<evidence type="ECO:0000313" key="2">
    <source>
        <dbReference type="EMBL" id="KAH9292693.1"/>
    </source>
</evidence>
<dbReference type="PANTHER" id="PTHR47723">
    <property type="entry name" value="OS05G0353850 PROTEIN"/>
    <property type="match status" value="1"/>
</dbReference>
<organism evidence="5 7">
    <name type="scientific">Taxus chinensis</name>
    <name type="common">Chinese yew</name>
    <name type="synonym">Taxus wallichiana var. chinensis</name>
    <dbReference type="NCBI Taxonomy" id="29808"/>
    <lineage>
        <taxon>Eukaryota</taxon>
        <taxon>Viridiplantae</taxon>
        <taxon>Streptophyta</taxon>
        <taxon>Embryophyta</taxon>
        <taxon>Tracheophyta</taxon>
        <taxon>Spermatophyta</taxon>
        <taxon>Pinopsida</taxon>
        <taxon>Pinidae</taxon>
        <taxon>Conifers II</taxon>
        <taxon>Cupressales</taxon>
        <taxon>Taxaceae</taxon>
        <taxon>Taxus</taxon>
    </lineage>
</organism>
<dbReference type="EMBL" id="JAHRHJ020002549">
    <property type="protein sequence ID" value="KAH9292693.1"/>
    <property type="molecule type" value="Genomic_DNA"/>
</dbReference>
<dbReference type="Proteomes" id="UP000824469">
    <property type="component" value="Unassembled WGS sequence"/>
</dbReference>
<proteinExistence type="predicted"/>
<keyword evidence="7" id="KW-1185">Reference proteome</keyword>
<dbReference type="InterPro" id="IPR053151">
    <property type="entry name" value="RNase_H-like"/>
</dbReference>